<accession>A0ABX7NGV4</accession>
<keyword evidence="1 4" id="KW-0378">Hydrolase</keyword>
<dbReference type="InterPro" id="IPR000073">
    <property type="entry name" value="AB_hydrolase_1"/>
</dbReference>
<dbReference type="Pfam" id="PF00561">
    <property type="entry name" value="Abhydrolase_1"/>
    <property type="match status" value="1"/>
</dbReference>
<dbReference type="InterPro" id="IPR029058">
    <property type="entry name" value="AB_hydrolase_fold"/>
</dbReference>
<keyword evidence="2" id="KW-0732">Signal</keyword>
<keyword evidence="5" id="KW-1185">Reference proteome</keyword>
<dbReference type="PANTHER" id="PTHR42977">
    <property type="entry name" value="HYDROLASE-RELATED"/>
    <property type="match status" value="1"/>
</dbReference>
<reference evidence="4 5" key="1">
    <citation type="submission" date="2021-02" db="EMBL/GenBank/DDBJ databases">
        <title>De Novo genome assembly of isolated myxobacteria.</title>
        <authorList>
            <person name="Stevens D.C."/>
        </authorList>
    </citation>
    <scope>NUCLEOTIDE SEQUENCE [LARGE SCALE GENOMIC DNA]</scope>
    <source>
        <strain evidence="4 5">SCHIC003</strain>
    </source>
</reference>
<evidence type="ECO:0000313" key="5">
    <source>
        <dbReference type="Proteomes" id="UP000663090"/>
    </source>
</evidence>
<dbReference type="PRINTS" id="PR00412">
    <property type="entry name" value="EPOXHYDRLASE"/>
</dbReference>
<dbReference type="PANTHER" id="PTHR42977:SF3">
    <property type="entry name" value="AB HYDROLASE-1 DOMAIN-CONTAINING PROTEIN"/>
    <property type="match status" value="1"/>
</dbReference>
<evidence type="ECO:0000313" key="4">
    <source>
        <dbReference type="EMBL" id="QSQ17868.1"/>
    </source>
</evidence>
<dbReference type="EMBL" id="CP071091">
    <property type="protein sequence ID" value="QSQ17868.1"/>
    <property type="molecule type" value="Genomic_DNA"/>
</dbReference>
<dbReference type="PRINTS" id="PR00111">
    <property type="entry name" value="ABHYDROLASE"/>
</dbReference>
<dbReference type="GO" id="GO:0016787">
    <property type="term" value="F:hydrolase activity"/>
    <property type="evidence" value="ECO:0007669"/>
    <property type="project" value="UniProtKB-KW"/>
</dbReference>
<proteinExistence type="predicted"/>
<gene>
    <name evidence="4" type="ORF">JY572_18315</name>
</gene>
<dbReference type="Gene3D" id="3.40.50.1820">
    <property type="entry name" value="alpha/beta hydrolase"/>
    <property type="match status" value="1"/>
</dbReference>
<evidence type="ECO:0000256" key="1">
    <source>
        <dbReference type="ARBA" id="ARBA00022801"/>
    </source>
</evidence>
<feature type="signal peptide" evidence="2">
    <location>
        <begin position="1"/>
        <end position="34"/>
    </location>
</feature>
<dbReference type="PROSITE" id="PS51318">
    <property type="entry name" value="TAT"/>
    <property type="match status" value="1"/>
</dbReference>
<sequence length="337" mass="38086">MSPSQNSLPTRRTFGLLTAAVLTLASLSSMRAEAAGNASDKRRAEVQVRYRTVAIDGVDVFYREAGPKDAPVLLLLHGFPTSSHMFRNLIPALADRYRVVAPDYPGFGQSAAPPRGTFDYTFDRYATLVEKLTEHLGLQRYALYVMDYGAPVGFRVATRHPERVTALIVQNGNAYDEGLAGFWDPIKTYWREPTPANREALRWLTSSKATQWQYTNGVPDTSLVSPDAWTHDQALLDRPGNADIQLDLFYDYRTNPPLYPQWQEYFRSHRPPTLVMWGKNDEIFVAAGAAPYLRDNPKAELHMLDTGHFALETHGPQMAELIRDFLARLPTKKRAER</sequence>
<dbReference type="Proteomes" id="UP000663090">
    <property type="component" value="Chromosome"/>
</dbReference>
<name>A0ABX7NGV4_9BACT</name>
<protein>
    <submittedName>
        <fullName evidence="4">Alpha/beta fold hydrolase</fullName>
    </submittedName>
</protein>
<evidence type="ECO:0000259" key="3">
    <source>
        <dbReference type="Pfam" id="PF00561"/>
    </source>
</evidence>
<evidence type="ECO:0000256" key="2">
    <source>
        <dbReference type="SAM" id="SignalP"/>
    </source>
</evidence>
<dbReference type="SUPFAM" id="SSF53474">
    <property type="entry name" value="alpha/beta-Hydrolases"/>
    <property type="match status" value="1"/>
</dbReference>
<feature type="domain" description="AB hydrolase-1" evidence="3">
    <location>
        <begin position="71"/>
        <end position="314"/>
    </location>
</feature>
<dbReference type="InterPro" id="IPR006311">
    <property type="entry name" value="TAT_signal"/>
</dbReference>
<dbReference type="RefSeq" id="WP_206719487.1">
    <property type="nucleotide sequence ID" value="NZ_CP071091.1"/>
</dbReference>
<feature type="chain" id="PRO_5045737445" evidence="2">
    <location>
        <begin position="35"/>
        <end position="337"/>
    </location>
</feature>
<organism evidence="4 5">
    <name type="scientific">Myxococcus landrumensis</name>
    <dbReference type="NCBI Taxonomy" id="2813577"/>
    <lineage>
        <taxon>Bacteria</taxon>
        <taxon>Pseudomonadati</taxon>
        <taxon>Myxococcota</taxon>
        <taxon>Myxococcia</taxon>
        <taxon>Myxococcales</taxon>
        <taxon>Cystobacterineae</taxon>
        <taxon>Myxococcaceae</taxon>
        <taxon>Myxococcus</taxon>
    </lineage>
</organism>
<dbReference type="InterPro" id="IPR000639">
    <property type="entry name" value="Epox_hydrolase-like"/>
</dbReference>
<dbReference type="InterPro" id="IPR051340">
    <property type="entry name" value="Haloalkane_dehalogenase"/>
</dbReference>